<evidence type="ECO:0000256" key="2">
    <source>
        <dbReference type="ARBA" id="ARBA00022723"/>
    </source>
</evidence>
<dbReference type="Pfam" id="PF23500">
    <property type="entry name" value="DUF7133"/>
    <property type="match status" value="1"/>
</dbReference>
<evidence type="ECO:0000313" key="9">
    <source>
        <dbReference type="Proteomes" id="UP000318053"/>
    </source>
</evidence>
<dbReference type="InterPro" id="IPR036909">
    <property type="entry name" value="Cyt_c-like_dom_sf"/>
</dbReference>
<dbReference type="NCBIfam" id="TIGR02604">
    <property type="entry name" value="Piru_Ver_Nterm"/>
    <property type="match status" value="1"/>
</dbReference>
<dbReference type="Gene3D" id="2.120.10.30">
    <property type="entry name" value="TolB, C-terminal domain"/>
    <property type="match status" value="1"/>
</dbReference>
<feature type="signal peptide" evidence="6">
    <location>
        <begin position="1"/>
        <end position="23"/>
    </location>
</feature>
<dbReference type="PANTHER" id="PTHR33546:SF1">
    <property type="entry name" value="LARGE, MULTIFUNCTIONAL SECRETED PROTEIN"/>
    <property type="match status" value="1"/>
</dbReference>
<dbReference type="InterPro" id="IPR011041">
    <property type="entry name" value="Quinoprot_gluc/sorb_DH_b-prop"/>
</dbReference>
<dbReference type="SUPFAM" id="SSF50952">
    <property type="entry name" value="Soluble quinoprotein glucose dehydrogenase"/>
    <property type="match status" value="1"/>
</dbReference>
<dbReference type="InterPro" id="IPR013427">
    <property type="entry name" value="Haem-bd_dom_put"/>
</dbReference>
<feature type="domain" description="Cytochrome c" evidence="7">
    <location>
        <begin position="1282"/>
        <end position="1414"/>
    </location>
</feature>
<dbReference type="PANTHER" id="PTHR33546">
    <property type="entry name" value="LARGE, MULTIFUNCTIONAL SECRETED PROTEIN-RELATED"/>
    <property type="match status" value="1"/>
</dbReference>
<evidence type="ECO:0000256" key="4">
    <source>
        <dbReference type="ARBA" id="ARBA00023004"/>
    </source>
</evidence>
<dbReference type="Gene3D" id="1.10.760.10">
    <property type="entry name" value="Cytochrome c-like domain"/>
    <property type="match status" value="1"/>
</dbReference>
<proteinExistence type="predicted"/>
<dbReference type="SUPFAM" id="SSF46626">
    <property type="entry name" value="Cytochrome c"/>
    <property type="match status" value="1"/>
</dbReference>
<dbReference type="InterPro" id="IPR011042">
    <property type="entry name" value="6-blade_b-propeller_TolB-like"/>
</dbReference>
<dbReference type="InterPro" id="IPR009056">
    <property type="entry name" value="Cyt_c-like_dom"/>
</dbReference>
<keyword evidence="1 5" id="KW-0349">Heme</keyword>
<dbReference type="InterPro" id="IPR028994">
    <property type="entry name" value="Integrin_alpha_N"/>
</dbReference>
<evidence type="ECO:0000313" key="8">
    <source>
        <dbReference type="EMBL" id="TWT74340.1"/>
    </source>
</evidence>
<evidence type="ECO:0000256" key="6">
    <source>
        <dbReference type="SAM" id="SignalP"/>
    </source>
</evidence>
<evidence type="ECO:0000256" key="5">
    <source>
        <dbReference type="PROSITE-ProRule" id="PRU00433"/>
    </source>
</evidence>
<organism evidence="8 9">
    <name type="scientific">Allorhodopirellula solitaria</name>
    <dbReference type="NCBI Taxonomy" id="2527987"/>
    <lineage>
        <taxon>Bacteria</taxon>
        <taxon>Pseudomonadati</taxon>
        <taxon>Planctomycetota</taxon>
        <taxon>Planctomycetia</taxon>
        <taxon>Pirellulales</taxon>
        <taxon>Pirellulaceae</taxon>
        <taxon>Allorhodopirellula</taxon>
    </lineage>
</organism>
<dbReference type="InterPro" id="IPR013428">
    <property type="entry name" value="Membrane-bound_put_N"/>
</dbReference>
<keyword evidence="2 5" id="KW-0479">Metal-binding</keyword>
<dbReference type="PROSITE" id="PS51007">
    <property type="entry name" value="CYTC"/>
    <property type="match status" value="1"/>
</dbReference>
<dbReference type="GO" id="GO:0046872">
    <property type="term" value="F:metal ion binding"/>
    <property type="evidence" value="ECO:0007669"/>
    <property type="project" value="UniProtKB-KW"/>
</dbReference>
<reference evidence="8 9" key="1">
    <citation type="submission" date="2019-02" db="EMBL/GenBank/DDBJ databases">
        <title>Deep-cultivation of Planctomycetes and their phenomic and genomic characterization uncovers novel biology.</title>
        <authorList>
            <person name="Wiegand S."/>
            <person name="Jogler M."/>
            <person name="Boedeker C."/>
            <person name="Pinto D."/>
            <person name="Vollmers J."/>
            <person name="Rivas-Marin E."/>
            <person name="Kohn T."/>
            <person name="Peeters S.H."/>
            <person name="Heuer A."/>
            <person name="Rast P."/>
            <person name="Oberbeckmann S."/>
            <person name="Bunk B."/>
            <person name="Jeske O."/>
            <person name="Meyerdierks A."/>
            <person name="Storesund J.E."/>
            <person name="Kallscheuer N."/>
            <person name="Luecker S."/>
            <person name="Lage O.M."/>
            <person name="Pohl T."/>
            <person name="Merkel B.J."/>
            <person name="Hornburger P."/>
            <person name="Mueller R.-W."/>
            <person name="Bruemmer F."/>
            <person name="Labrenz M."/>
            <person name="Spormann A.M."/>
            <person name="Op Den Camp H."/>
            <person name="Overmann J."/>
            <person name="Amann R."/>
            <person name="Jetten M.S.M."/>
            <person name="Mascher T."/>
            <person name="Medema M.H."/>
            <person name="Devos D.P."/>
            <person name="Kaster A.-K."/>
            <person name="Ovreas L."/>
            <person name="Rohde M."/>
            <person name="Galperin M.Y."/>
            <person name="Jogler C."/>
        </authorList>
    </citation>
    <scope>NUCLEOTIDE SEQUENCE [LARGE SCALE GENOMIC DNA]</scope>
    <source>
        <strain evidence="8 9">CA85</strain>
    </source>
</reference>
<dbReference type="GO" id="GO:0020037">
    <property type="term" value="F:heme binding"/>
    <property type="evidence" value="ECO:0007669"/>
    <property type="project" value="InterPro"/>
</dbReference>
<dbReference type="SUPFAM" id="SSF69318">
    <property type="entry name" value="Integrin alpha N-terminal domain"/>
    <property type="match status" value="1"/>
</dbReference>
<dbReference type="RefSeq" id="WP_246112541.1">
    <property type="nucleotide sequence ID" value="NZ_SJPK01000002.1"/>
</dbReference>
<dbReference type="Pfam" id="PF13517">
    <property type="entry name" value="FG-GAP_3"/>
    <property type="match status" value="1"/>
</dbReference>
<dbReference type="Pfam" id="PF00034">
    <property type="entry name" value="Cytochrom_C"/>
    <property type="match status" value="1"/>
</dbReference>
<dbReference type="NCBIfam" id="TIGR02603">
    <property type="entry name" value="CxxCH_TIGR02603"/>
    <property type="match status" value="1"/>
</dbReference>
<dbReference type="InterPro" id="IPR013517">
    <property type="entry name" value="FG-GAP"/>
</dbReference>
<evidence type="ECO:0000256" key="3">
    <source>
        <dbReference type="ARBA" id="ARBA00022729"/>
    </source>
</evidence>
<feature type="chain" id="PRO_5022859588" evidence="6">
    <location>
        <begin position="24"/>
        <end position="1567"/>
    </location>
</feature>
<accession>A0A5C5YG60</accession>
<gene>
    <name evidence="8" type="ORF">CA85_12280</name>
</gene>
<dbReference type="InterPro" id="IPR011989">
    <property type="entry name" value="ARM-like"/>
</dbReference>
<dbReference type="CDD" id="cd02795">
    <property type="entry name" value="CBM6-CBM35-CBM36_like"/>
    <property type="match status" value="1"/>
</dbReference>
<keyword evidence="9" id="KW-1185">Reference proteome</keyword>
<comment type="caution">
    <text evidence="8">The sequence shown here is derived from an EMBL/GenBank/DDBJ whole genome shotgun (WGS) entry which is preliminary data.</text>
</comment>
<evidence type="ECO:0000256" key="1">
    <source>
        <dbReference type="ARBA" id="ARBA00022617"/>
    </source>
</evidence>
<keyword evidence="3 6" id="KW-0732">Signal</keyword>
<dbReference type="InterPro" id="IPR016024">
    <property type="entry name" value="ARM-type_fold"/>
</dbReference>
<keyword evidence="4 5" id="KW-0408">Iron</keyword>
<dbReference type="EMBL" id="SJPK01000002">
    <property type="protein sequence ID" value="TWT74340.1"/>
    <property type="molecule type" value="Genomic_DNA"/>
</dbReference>
<dbReference type="GO" id="GO:0009055">
    <property type="term" value="F:electron transfer activity"/>
    <property type="evidence" value="ECO:0007669"/>
    <property type="project" value="InterPro"/>
</dbReference>
<name>A0A5C5YG60_9BACT</name>
<sequence length="1567" mass="172629" precursor="true">MKLHWFMAIILLLSIAICSTAQAAEPAVTSAASPLKWKTQRVHDEFLGEGAAAGDLNGDGAIDLIAGPVWYAGPEFTERREITAAKVFSINGYSDQFFSFVIDANADGHFDVISVGFPGKAATLYLNPGPERLSEHWEKRVIAPRVANESPTLVDLIPGGFPELVCVRDRAYGYYHATDDATAPWQWVAVSEPGTAIEPFGHGLGVGDVDGDGRLDVIDKQYWWKHPGEASTHALWQRNTWLPEPYGNGGAQIYANDLDGDGDADILTSKNAHGYGMAWFEQMPDGKFTRHDISNESSVENPYGFAVSQLHAVEMVDVDGDGVKDIVTGKRYYAHQGHDAGGLEAPVVAWLRCVRHTNGSVEFVPQIIHERSGVGVEVLATDLNGDDTVDIVSANKLGLAIHFQLPPESEGSSTALTTERWLVEKTPMDQYIDGYEAEDAAKNMQVPPGFTVDLIASEPELVQPIAMCFDDRGRIWMIEGNTYPRKAPAGEGRDRILILEDADADGSFETKTVFADGLNLASGIAVGFGGVWVGAAPELLFYPDADGDDVPDAEPTVLLDGWGYQDTHETLNSFRWGMDGWLYGCHGVFTHSNVGKPGATEADRTKINAGVWRYHPTRHEFDVFAHGTSNPWGVDYNENGDWFITACVIPHLYHIIQDGRYFRQAGSHFDPYTFDDIETIADHLHYGDGTFASSAGGKVNRELVRRTENTTSSVGGGHAHCGLTIYQADEFPAQYRGELFFHNLHGHRIVRDHVEESGSGYVGRHRPDFAMSEDHRQIGVGMMQGPDGALYTSDWHDPQTCHNRSPEIWDRTDGRLFRIRYGDVQPFQFDLAKRSDSELVQLLKHPNAFYARHAQRLLHERAAAKILDQGAVDASLAEIFHSDAPRLHRLRAMWTMSLIGDTSVSERLKQLRDRDEYVRGWAIQLCGESADPIPAEWMQEMVSMAAADSSQVVRRYLASLLQRLPEIQRWDIAERLVAHHDDHRDHQLPLLQWYGIEPLVQVDPVRVMKMARRSGNAMLKRFVIRRMAVSDVGRESLVQLLGDDSVAGRQAISEQQLILNELLSTAKSRSGVEMPSSWPVIAVTLRGKSNPAIGSLIDALGIQFGDESAFPMFRDVLEDTSAKAADRLEALRLLSQAKDSKLPSVLVGLVDDPDLGGDAIRALARYEDREISGKLIELYPDWPAAKQSDALHALTARRTSATALVDAMESGQIDAASVPAYAIRQILAVADSGNRNAEDELTSPLATRLEKVWGQIGSTSASAQADFARYEKMLTADFLRKANRVEGKKLYEVNCGKCHRLFGEGEAIGPDLTGANRTDVKYWLENILQPNAVIGKAYQITTLLMDDGRVVSGIIQDRNEDALTVQTPLERIVLAVDEIEFEKASNVSLMPEGQLQPMSPEQVRDLFGYLMSPGPALTRDGAVEAESMIDQSVVTEGHVRAQNMAAFPDRWSGDEQLWWTGAKVGSELTLSVAAPASGRYDVTLLLTTAPDYGTIEVTLGDQPARRADLYRSEVKLAEPIVWQDVPLSSDKPFPLVIRVAGANKLAIARYMVGIDAITLDPVGETGK</sequence>
<protein>
    <submittedName>
        <fullName evidence="8">FG-GAP repeat protein</fullName>
    </submittedName>
</protein>
<dbReference type="Gene3D" id="1.25.10.10">
    <property type="entry name" value="Leucine-rich Repeat Variant"/>
    <property type="match status" value="1"/>
</dbReference>
<dbReference type="Gene3D" id="2.130.10.130">
    <property type="entry name" value="Integrin alpha, N-terminal"/>
    <property type="match status" value="2"/>
</dbReference>
<dbReference type="Proteomes" id="UP000318053">
    <property type="component" value="Unassembled WGS sequence"/>
</dbReference>
<dbReference type="InterPro" id="IPR055557">
    <property type="entry name" value="DUF7133"/>
</dbReference>
<evidence type="ECO:0000259" key="7">
    <source>
        <dbReference type="PROSITE" id="PS51007"/>
    </source>
</evidence>
<dbReference type="SUPFAM" id="SSF48371">
    <property type="entry name" value="ARM repeat"/>
    <property type="match status" value="1"/>
</dbReference>